<comment type="caution">
    <text evidence="6">The sequence shown here is derived from an EMBL/GenBank/DDBJ whole genome shotgun (WGS) entry which is preliminary data.</text>
</comment>
<evidence type="ECO:0000259" key="5">
    <source>
        <dbReference type="PROSITE" id="PS51737"/>
    </source>
</evidence>
<feature type="domain" description="Recombinase" evidence="5">
    <location>
        <begin position="166"/>
        <end position="305"/>
    </location>
</feature>
<dbReference type="AlphaFoldDB" id="A0AAW8SQQ9"/>
<dbReference type="Proteomes" id="UP001249240">
    <property type="component" value="Unassembled WGS sequence"/>
</dbReference>
<gene>
    <name evidence="6" type="ORF">P7D78_03240</name>
</gene>
<dbReference type="Gene3D" id="3.40.50.1390">
    <property type="entry name" value="Resolvase, N-terminal catalytic domain"/>
    <property type="match status" value="1"/>
</dbReference>
<dbReference type="InterPro" id="IPR011109">
    <property type="entry name" value="DNA_bind_recombinase_dom"/>
</dbReference>
<protein>
    <submittedName>
        <fullName evidence="6">Recombinase family protein</fullName>
    </submittedName>
</protein>
<evidence type="ECO:0000256" key="3">
    <source>
        <dbReference type="SAM" id="Coils"/>
    </source>
</evidence>
<dbReference type="InterPro" id="IPR006119">
    <property type="entry name" value="Resolv_N"/>
</dbReference>
<evidence type="ECO:0000256" key="1">
    <source>
        <dbReference type="ARBA" id="ARBA00023125"/>
    </source>
</evidence>
<keyword evidence="3" id="KW-0175">Coiled coil</keyword>
<dbReference type="PROSITE" id="PS51736">
    <property type="entry name" value="RECOMBINASES_3"/>
    <property type="match status" value="1"/>
</dbReference>
<dbReference type="InterPro" id="IPR025827">
    <property type="entry name" value="Zn_ribbon_recom_dom"/>
</dbReference>
<keyword evidence="1" id="KW-0238">DNA-binding</keyword>
<organism evidence="6 7">
    <name type="scientific">Enterococcus raffinosus</name>
    <dbReference type="NCBI Taxonomy" id="71452"/>
    <lineage>
        <taxon>Bacteria</taxon>
        <taxon>Bacillati</taxon>
        <taxon>Bacillota</taxon>
        <taxon>Bacilli</taxon>
        <taxon>Lactobacillales</taxon>
        <taxon>Enterococcaceae</taxon>
        <taxon>Enterococcus</taxon>
    </lineage>
</organism>
<evidence type="ECO:0000313" key="6">
    <source>
        <dbReference type="EMBL" id="MDT2537127.1"/>
    </source>
</evidence>
<dbReference type="RefSeq" id="WP_010746961.1">
    <property type="nucleotide sequence ID" value="NZ_BAAAXM010000064.1"/>
</dbReference>
<dbReference type="Gene3D" id="3.90.1750.20">
    <property type="entry name" value="Putative Large Serine Recombinase, Chain B, Domain 2"/>
    <property type="match status" value="1"/>
</dbReference>
<accession>A0AAW8SQQ9</accession>
<dbReference type="CDD" id="cd00338">
    <property type="entry name" value="Ser_Recombinase"/>
    <property type="match status" value="1"/>
</dbReference>
<sequence length="557" mass="63799">MTKIQGEKVLNVIGYGRTSSQNQVDNFSLPGQDDAIRQFSKSKGFNLIDIIHDEAKSGKSMDDRDGLMYILKDMFVKYEVYALIVFKLSRLSRTLKDSLEIVNMLQDLGIKLFVVQENLNTETSEGRLMFHIMGSLAEYEGENIVELGKKGSKKRAELGYYNGNRVLGYDNTVNELNEKVLTVNVEEAKIIKRIFNQYERGYGLRSIANQLNRLGWRTKKGNLFSTTAIRDILDSELYRGNISYNKKENIRQQTKIRKKCREEGREVPPIEQGENYVLTKGKHEAIISNEQWEHVQYLRQKNKVNPDKTRPWGALLTGILFCPQCGAKMTISNSSTKNKHGETVRRKYYVCGNFKSKGRKACSANGVRVEVIEEIVKKAFVDVIMYPSFLKETIVKSNDVMSQQLIPLNRQIEDLNGEIEEIDKNIYRLNRVIGFAPDMKLDAERRISNMQSERMAKQFEQDVIKEKLEVMTQTINPEDAKECLTYVHDVMGAASKESLKVIYRTFIDSIVYDKATKTAQIKLTISQQILSKIEDYNNTKASIPTDGIDAFSLFIVV</sequence>
<feature type="domain" description="Resolvase/invertase-type recombinase catalytic" evidence="4">
    <location>
        <begin position="11"/>
        <end position="159"/>
    </location>
</feature>
<dbReference type="GO" id="GO:0000150">
    <property type="term" value="F:DNA strand exchange activity"/>
    <property type="evidence" value="ECO:0007669"/>
    <property type="project" value="InterPro"/>
</dbReference>
<evidence type="ECO:0000256" key="2">
    <source>
        <dbReference type="ARBA" id="ARBA00023172"/>
    </source>
</evidence>
<dbReference type="PANTHER" id="PTHR30461:SF2">
    <property type="entry name" value="SERINE RECOMBINASE PINE-RELATED"/>
    <property type="match status" value="1"/>
</dbReference>
<dbReference type="InterPro" id="IPR036162">
    <property type="entry name" value="Resolvase-like_N_sf"/>
</dbReference>
<name>A0AAW8SQQ9_9ENTE</name>
<dbReference type="Pfam" id="PF07508">
    <property type="entry name" value="Recombinase"/>
    <property type="match status" value="1"/>
</dbReference>
<proteinExistence type="predicted"/>
<evidence type="ECO:0000259" key="4">
    <source>
        <dbReference type="PROSITE" id="PS51736"/>
    </source>
</evidence>
<dbReference type="Pfam" id="PF13408">
    <property type="entry name" value="Zn_ribbon_recom"/>
    <property type="match status" value="1"/>
</dbReference>
<dbReference type="InterPro" id="IPR050639">
    <property type="entry name" value="SSR_resolvase"/>
</dbReference>
<dbReference type="PROSITE" id="PS51737">
    <property type="entry name" value="RECOMBINASE_DNA_BIND"/>
    <property type="match status" value="1"/>
</dbReference>
<feature type="coiled-coil region" evidence="3">
    <location>
        <begin position="405"/>
        <end position="432"/>
    </location>
</feature>
<keyword evidence="2" id="KW-0233">DNA recombination</keyword>
<dbReference type="EMBL" id="JARPXM010000002">
    <property type="protein sequence ID" value="MDT2537127.1"/>
    <property type="molecule type" value="Genomic_DNA"/>
</dbReference>
<reference evidence="6" key="1">
    <citation type="submission" date="2023-03" db="EMBL/GenBank/DDBJ databases">
        <authorList>
            <person name="Shen W."/>
            <person name="Cai J."/>
        </authorList>
    </citation>
    <scope>NUCLEOTIDE SEQUENCE</scope>
    <source>
        <strain evidence="6">B646-2</strain>
    </source>
</reference>
<dbReference type="SMART" id="SM00857">
    <property type="entry name" value="Resolvase"/>
    <property type="match status" value="1"/>
</dbReference>
<dbReference type="SUPFAM" id="SSF53041">
    <property type="entry name" value="Resolvase-like"/>
    <property type="match status" value="1"/>
</dbReference>
<dbReference type="InterPro" id="IPR038109">
    <property type="entry name" value="DNA_bind_recomb_sf"/>
</dbReference>
<dbReference type="PANTHER" id="PTHR30461">
    <property type="entry name" value="DNA-INVERTASE FROM LAMBDOID PROPHAGE"/>
    <property type="match status" value="1"/>
</dbReference>
<evidence type="ECO:0000313" key="7">
    <source>
        <dbReference type="Proteomes" id="UP001249240"/>
    </source>
</evidence>
<dbReference type="GO" id="GO:0003677">
    <property type="term" value="F:DNA binding"/>
    <property type="evidence" value="ECO:0007669"/>
    <property type="project" value="UniProtKB-KW"/>
</dbReference>
<dbReference type="Pfam" id="PF00239">
    <property type="entry name" value="Resolvase"/>
    <property type="match status" value="1"/>
</dbReference>